<dbReference type="SUPFAM" id="SSF53955">
    <property type="entry name" value="Lysozyme-like"/>
    <property type="match status" value="1"/>
</dbReference>
<evidence type="ECO:0000313" key="6">
    <source>
        <dbReference type="Proteomes" id="UP000500767"/>
    </source>
</evidence>
<dbReference type="Gene3D" id="3.30.70.1070">
    <property type="entry name" value="Sporulation related repeat"/>
    <property type="match status" value="1"/>
</dbReference>
<dbReference type="EMBL" id="CP053708">
    <property type="protein sequence ID" value="QKE88955.1"/>
    <property type="molecule type" value="Genomic_DNA"/>
</dbReference>
<comment type="similarity">
    <text evidence="2">Belongs to the virb1 family.</text>
</comment>
<reference evidence="5 6" key="1">
    <citation type="journal article" date="2014" name="World J. Microbiol. Biotechnol.">
        <title>Biodiversity and physiological characteristics of Antarctic and Arctic lichens-associated bacteria.</title>
        <authorList>
            <person name="Lee Y.M."/>
            <person name="Kim E.H."/>
            <person name="Lee H.K."/>
            <person name="Hong S.G."/>
        </authorList>
    </citation>
    <scope>NUCLEOTIDE SEQUENCE [LARGE SCALE GENOMIC DNA]</scope>
    <source>
        <strain evidence="5 6">PAMC 26569</strain>
    </source>
</reference>
<sequence length="526" mass="55295">MRLMTLCADTQDDNPGEPIRPVVAVSVRSLAGILSSASLLTLLAACAGTPNRPDIPVAQEAAVYRSHARTYYAPPGPADDPWRPYINEASRRFDVPDAWIRAVMHQESGGHQFIAGTLTTSPVGAMGLMQLMPPTYDDMRVQYSLGPDAFEPHDNIMAGTAYVRQMYDIYGSPGFLAAYNTGPGRLDDFLTRNRPLPRETRQYVSIIGPQIAGIWPSNRSQTDLLVASHAGNSGVMYASTQSTDQTHSVQMAWTQRRDLNQGADQPVQVAEAPASGAAMPAPAYTQAWNSVPIARPADPTPEAIAAARARPVLPPAPIAMAQADPAPLASSVSAAWAARNGTAPDPSSAAAPMAAPVAVAALVPIQRWTPAPTPIQAGGALPDPIPATVAAPAPNPVAEAPAPVQVASVAAPVRRHERFHLIRPAMAETAPLLSDAGRVSAARNWSIQVGAFGTEAQANQAADAAQSHAPSLSHARAEIAGVKQQRGGKVYRARLIGLSRGDAQLACERLSLGRGDCMVVSPDARS</sequence>
<dbReference type="Pfam" id="PF05036">
    <property type="entry name" value="SPOR"/>
    <property type="match status" value="1"/>
</dbReference>
<dbReference type="InterPro" id="IPR007730">
    <property type="entry name" value="SPOR-like_dom"/>
</dbReference>
<evidence type="ECO:0000259" key="4">
    <source>
        <dbReference type="Pfam" id="PF05036"/>
    </source>
</evidence>
<dbReference type="Proteomes" id="UP000500767">
    <property type="component" value="Chromosome"/>
</dbReference>
<dbReference type="InterPro" id="IPR023346">
    <property type="entry name" value="Lysozyme-like_dom_sf"/>
</dbReference>
<evidence type="ECO:0000256" key="1">
    <source>
        <dbReference type="ARBA" id="ARBA00007734"/>
    </source>
</evidence>
<accession>A0A6M8HL41</accession>
<dbReference type="PANTHER" id="PTHR37423">
    <property type="entry name" value="SOLUBLE LYTIC MUREIN TRANSGLYCOSYLASE-RELATED"/>
    <property type="match status" value="1"/>
</dbReference>
<feature type="domain" description="Transglycosylase SLT" evidence="3">
    <location>
        <begin position="85"/>
        <end position="190"/>
    </location>
</feature>
<dbReference type="CDD" id="cd00254">
    <property type="entry name" value="LT-like"/>
    <property type="match status" value="1"/>
</dbReference>
<gene>
    <name evidence="5" type="ORF">HN018_01845</name>
</gene>
<dbReference type="InterPro" id="IPR008258">
    <property type="entry name" value="Transglycosylase_SLT_dom_1"/>
</dbReference>
<feature type="domain" description="SPOR" evidence="4">
    <location>
        <begin position="442"/>
        <end position="520"/>
    </location>
</feature>
<evidence type="ECO:0000313" key="5">
    <source>
        <dbReference type="EMBL" id="QKE88955.1"/>
    </source>
</evidence>
<dbReference type="Pfam" id="PF01464">
    <property type="entry name" value="SLT"/>
    <property type="match status" value="1"/>
</dbReference>
<evidence type="ECO:0000259" key="3">
    <source>
        <dbReference type="Pfam" id="PF01464"/>
    </source>
</evidence>
<dbReference type="GO" id="GO:0042834">
    <property type="term" value="F:peptidoglycan binding"/>
    <property type="evidence" value="ECO:0007669"/>
    <property type="project" value="InterPro"/>
</dbReference>
<dbReference type="PANTHER" id="PTHR37423:SF2">
    <property type="entry name" value="MEMBRANE-BOUND LYTIC MUREIN TRANSGLYCOSYLASE C"/>
    <property type="match status" value="1"/>
</dbReference>
<organism evidence="5 6">
    <name type="scientific">Lichenicola cladoniae</name>
    <dbReference type="NCBI Taxonomy" id="1484109"/>
    <lineage>
        <taxon>Bacteria</taxon>
        <taxon>Pseudomonadati</taxon>
        <taxon>Pseudomonadota</taxon>
        <taxon>Alphaproteobacteria</taxon>
        <taxon>Acetobacterales</taxon>
        <taxon>Acetobacteraceae</taxon>
        <taxon>Lichenicola</taxon>
    </lineage>
</organism>
<proteinExistence type="inferred from homology"/>
<name>A0A6M8HL41_9PROT</name>
<protein>
    <submittedName>
        <fullName evidence="5">Transglycosylase SLT domain-containing protein</fullName>
    </submittedName>
</protein>
<dbReference type="Gene3D" id="1.10.530.10">
    <property type="match status" value="1"/>
</dbReference>
<dbReference type="KEGG" id="lck:HN018_01845"/>
<dbReference type="AlphaFoldDB" id="A0A6M8HL41"/>
<keyword evidence="6" id="KW-1185">Reference proteome</keyword>
<evidence type="ECO:0000256" key="2">
    <source>
        <dbReference type="ARBA" id="ARBA00009387"/>
    </source>
</evidence>
<comment type="similarity">
    <text evidence="1">Belongs to the transglycosylase Slt family.</text>
</comment>
<dbReference type="InterPro" id="IPR036680">
    <property type="entry name" value="SPOR-like_sf"/>
</dbReference>